<comment type="caution">
    <text evidence="2">The sequence shown here is derived from an EMBL/GenBank/DDBJ whole genome shotgun (WGS) entry which is preliminary data.</text>
</comment>
<dbReference type="SUPFAM" id="SSF53474">
    <property type="entry name" value="alpha/beta-Hydrolases"/>
    <property type="match status" value="1"/>
</dbReference>
<name>A0ABS3JTQ8_9BACT</name>
<accession>A0ABS3JTQ8</accession>
<keyword evidence="1" id="KW-0732">Signal</keyword>
<dbReference type="RefSeq" id="WP_207332248.1">
    <property type="nucleotide sequence ID" value="NZ_JAFMYW010000011.1"/>
</dbReference>
<feature type="signal peptide" evidence="1">
    <location>
        <begin position="1"/>
        <end position="20"/>
    </location>
</feature>
<evidence type="ECO:0000313" key="3">
    <source>
        <dbReference type="Proteomes" id="UP000664628"/>
    </source>
</evidence>
<keyword evidence="3" id="KW-1185">Reference proteome</keyword>
<dbReference type="InterPro" id="IPR029058">
    <property type="entry name" value="AB_hydrolase_fold"/>
</dbReference>
<proteinExistence type="predicted"/>
<evidence type="ECO:0000256" key="1">
    <source>
        <dbReference type="SAM" id="SignalP"/>
    </source>
</evidence>
<dbReference type="EMBL" id="JAFMYW010000011">
    <property type="protein sequence ID" value="MBO0952292.1"/>
    <property type="molecule type" value="Genomic_DNA"/>
</dbReference>
<sequence>MKQFFRIAFLLNVLTSPLFAQRTQRQIGDCVVLTIPFPDSFSGDSITFAVVAPTGGLVQRKPIFLFRQGSLPIPLFTSNPRTGKPALTELPRTCYDHEAEQYSIMIAKPGVPLVVADTYLDTLFNTRDKPAPRMYPATYLAHNYLDYYVKQTNAVLAFVLKQPWADSKRVVVAGGSEGYHVAIKTAYTNKRITHLIASSGGLEGRMQSIIRTERAKGFTGEATQEEAQRSVEALQQEWAAICRDSLNVNVAVGDPNRTMYSFSHGHNKDYLLSLDIPICIIYGTADVGATSNDILPLEFARHGKNNLTVRAYPNHDHTYHKLTYDAAGKVIGKVYNGIAVEQDYFAWLKQH</sequence>
<feature type="chain" id="PRO_5045520531" description="BAAT/Acyl-CoA thioester hydrolase C-terminal domain-containing protein" evidence="1">
    <location>
        <begin position="21"/>
        <end position="351"/>
    </location>
</feature>
<protein>
    <recommendedName>
        <fullName evidence="4">BAAT/Acyl-CoA thioester hydrolase C-terminal domain-containing protein</fullName>
    </recommendedName>
</protein>
<reference evidence="2 3" key="1">
    <citation type="submission" date="2021-03" db="EMBL/GenBank/DDBJ databases">
        <title>Fibrella sp. HMF5405 genome sequencing and assembly.</title>
        <authorList>
            <person name="Kang H."/>
            <person name="Kim H."/>
            <person name="Bae S."/>
            <person name="Joh K."/>
        </authorList>
    </citation>
    <scope>NUCLEOTIDE SEQUENCE [LARGE SCALE GENOMIC DNA]</scope>
    <source>
        <strain evidence="2 3">HMF5405</strain>
    </source>
</reference>
<organism evidence="2 3">
    <name type="scientific">Fibrella forsythiae</name>
    <dbReference type="NCBI Taxonomy" id="2817061"/>
    <lineage>
        <taxon>Bacteria</taxon>
        <taxon>Pseudomonadati</taxon>
        <taxon>Bacteroidota</taxon>
        <taxon>Cytophagia</taxon>
        <taxon>Cytophagales</taxon>
        <taxon>Spirosomataceae</taxon>
        <taxon>Fibrella</taxon>
    </lineage>
</organism>
<evidence type="ECO:0008006" key="4">
    <source>
        <dbReference type="Google" id="ProtNLM"/>
    </source>
</evidence>
<gene>
    <name evidence="2" type="ORF">J2I46_27160</name>
</gene>
<dbReference type="Proteomes" id="UP000664628">
    <property type="component" value="Unassembled WGS sequence"/>
</dbReference>
<dbReference type="Gene3D" id="3.40.50.1820">
    <property type="entry name" value="alpha/beta hydrolase"/>
    <property type="match status" value="1"/>
</dbReference>
<evidence type="ECO:0000313" key="2">
    <source>
        <dbReference type="EMBL" id="MBO0952292.1"/>
    </source>
</evidence>